<reference evidence="2 3" key="1">
    <citation type="submission" date="2020-11" db="EMBL/GenBank/DDBJ databases">
        <title>Closed and high quality bacterial genomes of the OMM12 community.</title>
        <authorList>
            <person name="Marbouty M."/>
            <person name="Lamy-Besnier Q."/>
            <person name="Debarbieux L."/>
            <person name="Koszul R."/>
        </authorList>
    </citation>
    <scope>NUCLEOTIDE SEQUENCE [LARGE SCALE GENOMIC DNA]</scope>
    <source>
        <strain evidence="2 3">YL31</strain>
    </source>
</reference>
<dbReference type="RefSeq" id="WP_065534090.1">
    <property type="nucleotide sequence ID" value="NZ_CP015406.2"/>
</dbReference>
<dbReference type="KEGG" id="fpla:A4U99_03805"/>
<evidence type="ECO:0000313" key="2">
    <source>
        <dbReference type="EMBL" id="QQR06989.1"/>
    </source>
</evidence>
<evidence type="ECO:0000256" key="1">
    <source>
        <dbReference type="SAM" id="Coils"/>
    </source>
</evidence>
<proteinExistence type="predicted"/>
<evidence type="ECO:0000313" key="3">
    <source>
        <dbReference type="Proteomes" id="UP000595792"/>
    </source>
</evidence>
<feature type="coiled-coil region" evidence="1">
    <location>
        <begin position="28"/>
        <end position="62"/>
    </location>
</feature>
<organism evidence="2 3">
    <name type="scientific">Flavonifractor plautii</name>
    <name type="common">Fusobacterium plautii</name>
    <dbReference type="NCBI Taxonomy" id="292800"/>
    <lineage>
        <taxon>Bacteria</taxon>
        <taxon>Bacillati</taxon>
        <taxon>Bacillota</taxon>
        <taxon>Clostridia</taxon>
        <taxon>Eubacteriales</taxon>
        <taxon>Oscillospiraceae</taxon>
        <taxon>Flavonifractor</taxon>
    </lineage>
</organism>
<name>A0AAX1KMK0_FLAPL</name>
<dbReference type="Proteomes" id="UP000595792">
    <property type="component" value="Chromosome"/>
</dbReference>
<gene>
    <name evidence="2" type="ORF">I5Q84_05765</name>
</gene>
<protein>
    <submittedName>
        <fullName evidence="2">Uncharacterized protein</fullName>
    </submittedName>
</protein>
<sequence length="99" mass="11195">MDIEKLDINAVCFGILCNFTPVCGEERAKEAVELVRTLQAENEKLRADLEQVKQERDAAIRDLEMVSVCDTCAHEHAPSCLGCNDAENWEWRGPEEESK</sequence>
<keyword evidence="1" id="KW-0175">Coiled coil</keyword>
<dbReference type="AlphaFoldDB" id="A0AAX1KMK0"/>
<accession>A0AAX1KMK0</accession>
<dbReference type="EMBL" id="CP065315">
    <property type="protein sequence ID" value="QQR06989.1"/>
    <property type="molecule type" value="Genomic_DNA"/>
</dbReference>